<dbReference type="PROSITE" id="PS00134">
    <property type="entry name" value="TRYPSIN_HIS"/>
    <property type="match status" value="1"/>
</dbReference>
<evidence type="ECO:0000256" key="1">
    <source>
        <dbReference type="ARBA" id="ARBA00022670"/>
    </source>
</evidence>
<feature type="signal peptide" evidence="5">
    <location>
        <begin position="1"/>
        <end position="22"/>
    </location>
</feature>
<feature type="chain" id="PRO_5045982599" description="Peptidase S1 domain-containing protein" evidence="5">
    <location>
        <begin position="23"/>
        <end position="318"/>
    </location>
</feature>
<keyword evidence="5" id="KW-0732">Signal</keyword>
<feature type="domain" description="Peptidase S1" evidence="6">
    <location>
        <begin position="35"/>
        <end position="270"/>
    </location>
</feature>
<evidence type="ECO:0000256" key="4">
    <source>
        <dbReference type="RuleBase" id="RU363034"/>
    </source>
</evidence>
<dbReference type="InterPro" id="IPR043504">
    <property type="entry name" value="Peptidase_S1_PA_chymotrypsin"/>
</dbReference>
<dbReference type="PRINTS" id="PR00722">
    <property type="entry name" value="CHYMOTRYPSIN"/>
</dbReference>
<organism evidence="7 8">
    <name type="scientific">Clavelina lepadiformis</name>
    <name type="common">Light-bulb sea squirt</name>
    <name type="synonym">Ascidia lepadiformis</name>
    <dbReference type="NCBI Taxonomy" id="159417"/>
    <lineage>
        <taxon>Eukaryota</taxon>
        <taxon>Metazoa</taxon>
        <taxon>Chordata</taxon>
        <taxon>Tunicata</taxon>
        <taxon>Ascidiacea</taxon>
        <taxon>Aplousobranchia</taxon>
        <taxon>Clavelinidae</taxon>
        <taxon>Clavelina</taxon>
    </lineage>
</organism>
<dbReference type="CDD" id="cd00190">
    <property type="entry name" value="Tryp_SPc"/>
    <property type="match status" value="1"/>
</dbReference>
<protein>
    <recommendedName>
        <fullName evidence="6">Peptidase S1 domain-containing protein</fullName>
    </recommendedName>
</protein>
<dbReference type="PANTHER" id="PTHR24252">
    <property type="entry name" value="ACROSIN-RELATED"/>
    <property type="match status" value="1"/>
</dbReference>
<keyword evidence="3" id="KW-1015">Disulfide bond</keyword>
<dbReference type="InterPro" id="IPR009003">
    <property type="entry name" value="Peptidase_S1_PA"/>
</dbReference>
<dbReference type="PANTHER" id="PTHR24252:SF7">
    <property type="entry name" value="HYALIN"/>
    <property type="match status" value="1"/>
</dbReference>
<dbReference type="SMART" id="SM00020">
    <property type="entry name" value="Tryp_SPc"/>
    <property type="match status" value="1"/>
</dbReference>
<keyword evidence="8" id="KW-1185">Reference proteome</keyword>
<reference evidence="7 8" key="1">
    <citation type="submission" date="2024-02" db="EMBL/GenBank/DDBJ databases">
        <authorList>
            <person name="Daric V."/>
            <person name="Darras S."/>
        </authorList>
    </citation>
    <scope>NUCLEOTIDE SEQUENCE [LARGE SCALE GENOMIC DNA]</scope>
</reference>
<dbReference type="InterPro" id="IPR018114">
    <property type="entry name" value="TRYPSIN_HIS"/>
</dbReference>
<keyword evidence="4" id="KW-0378">Hydrolase</keyword>
<dbReference type="Pfam" id="PF00089">
    <property type="entry name" value="Trypsin"/>
    <property type="match status" value="1"/>
</dbReference>
<comment type="caution">
    <text evidence="7">The sequence shown here is derived from an EMBL/GenBank/DDBJ whole genome shotgun (WGS) entry which is preliminary data.</text>
</comment>
<evidence type="ECO:0000256" key="5">
    <source>
        <dbReference type="SAM" id="SignalP"/>
    </source>
</evidence>
<dbReference type="InterPro" id="IPR001314">
    <property type="entry name" value="Peptidase_S1A"/>
</dbReference>
<dbReference type="InterPro" id="IPR001254">
    <property type="entry name" value="Trypsin_dom"/>
</dbReference>
<dbReference type="EMBL" id="CAWYQH010000130">
    <property type="protein sequence ID" value="CAK8692775.1"/>
    <property type="molecule type" value="Genomic_DNA"/>
</dbReference>
<name>A0ABP0GRB3_CLALP</name>
<dbReference type="Proteomes" id="UP001642483">
    <property type="component" value="Unassembled WGS sequence"/>
</dbReference>
<dbReference type="PROSITE" id="PS00135">
    <property type="entry name" value="TRYPSIN_SER"/>
    <property type="match status" value="1"/>
</dbReference>
<keyword evidence="1 4" id="KW-0645">Protease</keyword>
<evidence type="ECO:0000313" key="7">
    <source>
        <dbReference type="EMBL" id="CAK8692775.1"/>
    </source>
</evidence>
<evidence type="ECO:0000256" key="3">
    <source>
        <dbReference type="ARBA" id="ARBA00023157"/>
    </source>
</evidence>
<dbReference type="SUPFAM" id="SSF50494">
    <property type="entry name" value="Trypsin-like serine proteases"/>
    <property type="match status" value="1"/>
</dbReference>
<accession>A0ABP0GRB3</accession>
<gene>
    <name evidence="7" type="ORF">CVLEPA_LOCUS26019</name>
</gene>
<dbReference type="PROSITE" id="PS50240">
    <property type="entry name" value="TRYPSIN_DOM"/>
    <property type="match status" value="1"/>
</dbReference>
<evidence type="ECO:0000259" key="6">
    <source>
        <dbReference type="PROSITE" id="PS50240"/>
    </source>
</evidence>
<evidence type="ECO:0000313" key="8">
    <source>
        <dbReference type="Proteomes" id="UP001642483"/>
    </source>
</evidence>
<dbReference type="InterPro" id="IPR033116">
    <property type="entry name" value="TRYPSIN_SER"/>
</dbReference>
<sequence>MKMYGMFTPIFILAYLVYQATARNVGLVKQDHQRIVGGTSAAFGELPWQGYLTTSSGQYCGCSLLSSTWAITAAHCTAGSSATDLTVAFGQIDRRTFTSAQEYSIAELHDHPSYSGTTLENDISLLKIDGSISVGGNVQTISIPATPGVDVTAGTSCLISGWGTTSFGGTSSDVLLKATVPIISDTDCVGWYSSFGFTVYTSVQLCAGYQTGGTDTCQGDSGGPLACQDSSGTYYLEGLTSWGVGCAYSRRPGVYTRMSEYVEWINSTSGITPLSSSVATVITTSDEVTTTGGGKTFSGSLFVVILMTTVQVILTTIF</sequence>
<proteinExistence type="predicted"/>
<dbReference type="Gene3D" id="2.40.10.10">
    <property type="entry name" value="Trypsin-like serine proteases"/>
    <property type="match status" value="1"/>
</dbReference>
<keyword evidence="2 4" id="KW-0720">Serine protease</keyword>
<evidence type="ECO:0000256" key="2">
    <source>
        <dbReference type="ARBA" id="ARBA00022825"/>
    </source>
</evidence>